<feature type="transmembrane region" description="Helical" evidence="6">
    <location>
        <begin position="37"/>
        <end position="53"/>
    </location>
</feature>
<feature type="transmembrane region" description="Helical" evidence="6">
    <location>
        <begin position="121"/>
        <end position="138"/>
    </location>
</feature>
<dbReference type="AlphaFoldDB" id="K1JFQ1"/>
<feature type="transmembrane region" description="Helical" evidence="6">
    <location>
        <begin position="187"/>
        <end position="205"/>
    </location>
</feature>
<keyword evidence="3 6" id="KW-0812">Transmembrane</keyword>
<feature type="transmembrane region" description="Helical" evidence="6">
    <location>
        <begin position="217"/>
        <end position="236"/>
    </location>
</feature>
<dbReference type="NCBIfam" id="NF008676">
    <property type="entry name" value="PRK11689.1"/>
    <property type="match status" value="1"/>
</dbReference>
<dbReference type="OrthoDB" id="7065924at2"/>
<dbReference type="Proteomes" id="UP000005835">
    <property type="component" value="Unassembled WGS sequence"/>
</dbReference>
<sequence>MDASARATAVGLLAPVLWGMSVGICRGIAEDFGRGPGFTVMYAAACLLLLFIFGRPHLRAFSLKYLLLGVGAANVCAICFIFSLSMAEDATQTMQVGMVNYLWPCLTIVFAVLFNGERARWWIVPGVLLSLLGVMVVLGGEDGFNPMHVATNWMKNPWSYTIALVGAVLWAGYGSMTRAWSGGHNPVVIIFFNDMLIFGLIWMLTPTPPVEWMHPGWLGVFLGAAATGLGYGVWTYGMQYGNMTLLGIGSYFTPVLSCVFASIYIGSDLSATFWQGVALVVLGSLVCWTSVRKTKPVESKGESLNLHHKH</sequence>
<feature type="transmembrane region" description="Helical" evidence="6">
    <location>
        <begin position="65"/>
        <end position="86"/>
    </location>
</feature>
<dbReference type="HOGENOM" id="CLU_058959_1_1_4"/>
<feature type="transmembrane region" description="Helical" evidence="6">
    <location>
        <begin position="98"/>
        <end position="114"/>
    </location>
</feature>
<reference evidence="8 9" key="1">
    <citation type="submission" date="2012-05" db="EMBL/GenBank/DDBJ databases">
        <title>The Genome Sequence of Sutterella wadsworthensis 2_1_59BFAA.</title>
        <authorList>
            <consortium name="The Broad Institute Genome Sequencing Platform"/>
            <person name="Earl A."/>
            <person name="Ward D."/>
            <person name="Feldgarden M."/>
            <person name="Gevers D."/>
            <person name="Daigneault M."/>
            <person name="Strauss J."/>
            <person name="Allen-Vercoe E."/>
            <person name="Walker B."/>
            <person name="Young S.K."/>
            <person name="Zeng Q."/>
            <person name="Gargeya S."/>
            <person name="Fitzgerald M."/>
            <person name="Haas B."/>
            <person name="Abouelleil A."/>
            <person name="Alvarado L."/>
            <person name="Arachchi H.M."/>
            <person name="Berlin A.M."/>
            <person name="Chapman S.B."/>
            <person name="Goldberg J."/>
            <person name="Griggs A."/>
            <person name="Gujja S."/>
            <person name="Hansen M."/>
            <person name="Howarth C."/>
            <person name="Imamovic A."/>
            <person name="Larimer J."/>
            <person name="McCowen C."/>
            <person name="Montmayeur A."/>
            <person name="Murphy C."/>
            <person name="Neiman D."/>
            <person name="Pearson M."/>
            <person name="Priest M."/>
            <person name="Roberts A."/>
            <person name="Saif S."/>
            <person name="Shea T."/>
            <person name="Sisk P."/>
            <person name="Sykes S."/>
            <person name="Wortman J."/>
            <person name="Nusbaum C."/>
            <person name="Birren B."/>
        </authorList>
    </citation>
    <scope>NUCLEOTIDE SEQUENCE [LARGE SCALE GENOMIC DNA]</scope>
    <source>
        <strain evidence="8 9">2_1_59BFAA</strain>
    </source>
</reference>
<feature type="domain" description="EamA" evidence="7">
    <location>
        <begin position="10"/>
        <end position="138"/>
    </location>
</feature>
<feature type="transmembrane region" description="Helical" evidence="6">
    <location>
        <begin position="158"/>
        <end position="175"/>
    </location>
</feature>
<evidence type="ECO:0000259" key="7">
    <source>
        <dbReference type="Pfam" id="PF00892"/>
    </source>
</evidence>
<accession>K1JFQ1</accession>
<comment type="similarity">
    <text evidence="2">Belongs to the EamA transporter family.</text>
</comment>
<dbReference type="InterPro" id="IPR037185">
    <property type="entry name" value="EmrE-like"/>
</dbReference>
<dbReference type="GO" id="GO:0016020">
    <property type="term" value="C:membrane"/>
    <property type="evidence" value="ECO:0007669"/>
    <property type="project" value="UniProtKB-SubCell"/>
</dbReference>
<dbReference type="PANTHER" id="PTHR32322:SF2">
    <property type="entry name" value="EAMA DOMAIN-CONTAINING PROTEIN"/>
    <property type="match status" value="1"/>
</dbReference>
<protein>
    <recommendedName>
        <fullName evidence="7">EamA domain-containing protein</fullName>
    </recommendedName>
</protein>
<comment type="caution">
    <text evidence="8">The sequence shown here is derived from an EMBL/GenBank/DDBJ whole genome shotgun (WGS) entry which is preliminary data.</text>
</comment>
<dbReference type="RefSeq" id="WP_005436604.1">
    <property type="nucleotide sequence ID" value="NZ_JH815519.1"/>
</dbReference>
<evidence type="ECO:0000256" key="1">
    <source>
        <dbReference type="ARBA" id="ARBA00004141"/>
    </source>
</evidence>
<name>K1JFQ1_9BURK</name>
<dbReference type="STRING" id="742823.HMPREF9465_01963"/>
<dbReference type="InterPro" id="IPR000620">
    <property type="entry name" value="EamA_dom"/>
</dbReference>
<evidence type="ECO:0000313" key="8">
    <source>
        <dbReference type="EMBL" id="EKB30435.1"/>
    </source>
</evidence>
<evidence type="ECO:0000313" key="9">
    <source>
        <dbReference type="Proteomes" id="UP000005835"/>
    </source>
</evidence>
<dbReference type="PATRIC" id="fig|742823.3.peg.1961"/>
<dbReference type="eggNOG" id="COG0697">
    <property type="taxonomic scope" value="Bacteria"/>
</dbReference>
<dbReference type="SUPFAM" id="SSF103481">
    <property type="entry name" value="Multidrug resistance efflux transporter EmrE"/>
    <property type="match status" value="2"/>
</dbReference>
<feature type="transmembrane region" description="Helical" evidence="6">
    <location>
        <begin position="271"/>
        <end position="291"/>
    </location>
</feature>
<dbReference type="InterPro" id="IPR050638">
    <property type="entry name" value="AA-Vitamin_Transporters"/>
</dbReference>
<feature type="transmembrane region" description="Helical" evidence="6">
    <location>
        <begin position="243"/>
        <end position="265"/>
    </location>
</feature>
<feature type="domain" description="EamA" evidence="7">
    <location>
        <begin position="158"/>
        <end position="286"/>
    </location>
</feature>
<dbReference type="EMBL" id="ADMG01000042">
    <property type="protein sequence ID" value="EKB30435.1"/>
    <property type="molecule type" value="Genomic_DNA"/>
</dbReference>
<evidence type="ECO:0000256" key="3">
    <source>
        <dbReference type="ARBA" id="ARBA00022692"/>
    </source>
</evidence>
<dbReference type="Pfam" id="PF00892">
    <property type="entry name" value="EamA"/>
    <property type="match status" value="2"/>
</dbReference>
<keyword evidence="4 6" id="KW-1133">Transmembrane helix</keyword>
<evidence type="ECO:0000256" key="5">
    <source>
        <dbReference type="ARBA" id="ARBA00023136"/>
    </source>
</evidence>
<dbReference type="PANTHER" id="PTHR32322">
    <property type="entry name" value="INNER MEMBRANE TRANSPORTER"/>
    <property type="match status" value="1"/>
</dbReference>
<keyword evidence="5 6" id="KW-0472">Membrane</keyword>
<evidence type="ECO:0000256" key="6">
    <source>
        <dbReference type="SAM" id="Phobius"/>
    </source>
</evidence>
<evidence type="ECO:0000256" key="2">
    <source>
        <dbReference type="ARBA" id="ARBA00007362"/>
    </source>
</evidence>
<gene>
    <name evidence="8" type="ORF">HMPREF9465_01963</name>
</gene>
<proteinExistence type="inferred from homology"/>
<evidence type="ECO:0000256" key="4">
    <source>
        <dbReference type="ARBA" id="ARBA00022989"/>
    </source>
</evidence>
<keyword evidence="9" id="KW-1185">Reference proteome</keyword>
<comment type="subcellular location">
    <subcellularLocation>
        <location evidence="1">Membrane</location>
        <topology evidence="1">Multi-pass membrane protein</topology>
    </subcellularLocation>
</comment>
<organism evidence="8 9">
    <name type="scientific">Sutterella wadsworthensis 2_1_59BFAA</name>
    <dbReference type="NCBI Taxonomy" id="742823"/>
    <lineage>
        <taxon>Bacteria</taxon>
        <taxon>Pseudomonadati</taxon>
        <taxon>Pseudomonadota</taxon>
        <taxon>Betaproteobacteria</taxon>
        <taxon>Burkholderiales</taxon>
        <taxon>Sutterellaceae</taxon>
        <taxon>Sutterella</taxon>
    </lineage>
</organism>